<dbReference type="EMBL" id="KB201241">
    <property type="protein sequence ID" value="ESO98549.1"/>
    <property type="molecule type" value="Genomic_DNA"/>
</dbReference>
<dbReference type="HOGENOM" id="CLU_035647_1_0_1"/>
<reference evidence="12 13" key="1">
    <citation type="journal article" date="2013" name="Nature">
        <title>Insights into bilaterian evolution from three spiralian genomes.</title>
        <authorList>
            <person name="Simakov O."/>
            <person name="Marletaz F."/>
            <person name="Cho S.J."/>
            <person name="Edsinger-Gonzales E."/>
            <person name="Havlak P."/>
            <person name="Hellsten U."/>
            <person name="Kuo D.H."/>
            <person name="Larsson T."/>
            <person name="Lv J."/>
            <person name="Arendt D."/>
            <person name="Savage R."/>
            <person name="Osoegawa K."/>
            <person name="de Jong P."/>
            <person name="Grimwood J."/>
            <person name="Chapman J.A."/>
            <person name="Shapiro H."/>
            <person name="Aerts A."/>
            <person name="Otillar R.P."/>
            <person name="Terry A.Y."/>
            <person name="Boore J.L."/>
            <person name="Grigoriev I.V."/>
            <person name="Lindberg D.R."/>
            <person name="Seaver E.C."/>
            <person name="Weisblat D.A."/>
            <person name="Putnam N.H."/>
            <person name="Rokhsar D.S."/>
        </authorList>
    </citation>
    <scope>NUCLEOTIDE SEQUENCE [LARGE SCALE GENOMIC DNA]</scope>
</reference>
<feature type="compositionally biased region" description="Polar residues" evidence="9">
    <location>
        <begin position="284"/>
        <end position="311"/>
    </location>
</feature>
<protein>
    <recommendedName>
        <fullName evidence="11">G-protein coupled receptors family 1 profile domain-containing protein</fullName>
    </recommendedName>
</protein>
<keyword evidence="4 8" id="KW-0297">G-protein coupled receptor</keyword>
<feature type="transmembrane region" description="Helical" evidence="10">
    <location>
        <begin position="140"/>
        <end position="165"/>
    </location>
</feature>
<dbReference type="InterPro" id="IPR017452">
    <property type="entry name" value="GPCR_Rhodpsn_7TM"/>
</dbReference>
<evidence type="ECO:0000256" key="4">
    <source>
        <dbReference type="ARBA" id="ARBA00023040"/>
    </source>
</evidence>
<dbReference type="STRING" id="225164.V4C9U9"/>
<evidence type="ECO:0000256" key="1">
    <source>
        <dbReference type="ARBA" id="ARBA00004141"/>
    </source>
</evidence>
<dbReference type="PRINTS" id="PR00237">
    <property type="entry name" value="GPCRRHODOPSN"/>
</dbReference>
<dbReference type="PROSITE" id="PS00237">
    <property type="entry name" value="G_PROTEIN_RECEP_F1_1"/>
    <property type="match status" value="1"/>
</dbReference>
<evidence type="ECO:0000259" key="11">
    <source>
        <dbReference type="PROSITE" id="PS50262"/>
    </source>
</evidence>
<dbReference type="Gene3D" id="1.20.1070.10">
    <property type="entry name" value="Rhodopsin 7-helix transmembrane proteins"/>
    <property type="match status" value="1"/>
</dbReference>
<keyword evidence="6 8" id="KW-0675">Receptor</keyword>
<proteinExistence type="inferred from homology"/>
<comment type="similarity">
    <text evidence="8">Belongs to the G-protein coupled receptor 1 family.</text>
</comment>
<keyword evidence="2 8" id="KW-0812">Transmembrane</keyword>
<evidence type="ECO:0000313" key="12">
    <source>
        <dbReference type="EMBL" id="ESO98549.1"/>
    </source>
</evidence>
<gene>
    <name evidence="12" type="ORF">LOTGIDRAFT_239028</name>
</gene>
<name>V4C9U9_LOTGI</name>
<dbReference type="GO" id="GO:0004930">
    <property type="term" value="F:G protein-coupled receptor activity"/>
    <property type="evidence" value="ECO:0007669"/>
    <property type="project" value="UniProtKB-KW"/>
</dbReference>
<dbReference type="KEGG" id="lgi:LOTGIDRAFT_239028"/>
<feature type="region of interest" description="Disordered" evidence="9">
    <location>
        <begin position="423"/>
        <end position="443"/>
    </location>
</feature>
<dbReference type="PANTHER" id="PTHR24243">
    <property type="entry name" value="G-PROTEIN COUPLED RECEPTOR"/>
    <property type="match status" value="1"/>
</dbReference>
<dbReference type="OrthoDB" id="10053542at2759"/>
<evidence type="ECO:0000256" key="5">
    <source>
        <dbReference type="ARBA" id="ARBA00023136"/>
    </source>
</evidence>
<accession>V4C9U9</accession>
<evidence type="ECO:0000313" key="13">
    <source>
        <dbReference type="Proteomes" id="UP000030746"/>
    </source>
</evidence>
<dbReference type="Pfam" id="PF00001">
    <property type="entry name" value="7tm_1"/>
    <property type="match status" value="1"/>
</dbReference>
<dbReference type="InterPro" id="IPR000276">
    <property type="entry name" value="GPCR_Rhodpsn"/>
</dbReference>
<keyword evidence="13" id="KW-1185">Reference proteome</keyword>
<sequence length="443" mass="49760">MNSSGNTSYDHLSDMDIIHWLNGKKTVLLTPAIAYTIILMVIGLLGNPIAIYIYGWRWQKTTTRNFLLCIAVVDLVNCLITMPTEVAVMSNFYFFDNAHVCRMSRFVTYVMNNTTSFILVVVAVDRYIRICRPHKQPMSPFGAIISCGVAMLIGVAVSWPGLVLYGREEVPLPWHGGRIVRGVMCLVENEYIHTPYPFAFFIYLWVGVTVTSTIIITMYILIGREILKRKRLRRERNQSTEAIMKKYRNASASTEREVFLPTTPTLQTRAQAMLNRECAENADKSSTGSATPPMSPNPTSANSPLSTTPSVGNKRFTFPRGKSIANAVFSKSKIRGGRSTVMLFAITVMYVLSFLPFLIVVTIRTAIGEDFYQQLSPHREILVNIFVRSYLINNCANPIVYGLCNSQFRKEVKKVFTCCFKKKEKSGGSSKVGGSSLHDKSEQ</sequence>
<keyword evidence="3 10" id="KW-1133">Transmembrane helix</keyword>
<feature type="transmembrane region" description="Helical" evidence="10">
    <location>
        <begin position="66"/>
        <end position="94"/>
    </location>
</feature>
<evidence type="ECO:0000256" key="2">
    <source>
        <dbReference type="ARBA" id="ARBA00022692"/>
    </source>
</evidence>
<dbReference type="OMA" id="FDFNIIC"/>
<feature type="domain" description="G-protein coupled receptors family 1 profile" evidence="11">
    <location>
        <begin position="46"/>
        <end position="401"/>
    </location>
</feature>
<evidence type="ECO:0000256" key="8">
    <source>
        <dbReference type="RuleBase" id="RU000688"/>
    </source>
</evidence>
<evidence type="ECO:0000256" key="10">
    <source>
        <dbReference type="SAM" id="Phobius"/>
    </source>
</evidence>
<evidence type="ECO:0000256" key="6">
    <source>
        <dbReference type="ARBA" id="ARBA00023170"/>
    </source>
</evidence>
<dbReference type="CDD" id="cd00637">
    <property type="entry name" value="7tm_classA_rhodopsin-like"/>
    <property type="match status" value="1"/>
</dbReference>
<dbReference type="CTD" id="20250935"/>
<evidence type="ECO:0000256" key="3">
    <source>
        <dbReference type="ARBA" id="ARBA00022989"/>
    </source>
</evidence>
<feature type="transmembrane region" description="Helical" evidence="10">
    <location>
        <begin position="106"/>
        <end position="128"/>
    </location>
</feature>
<dbReference type="RefSeq" id="XP_009050768.1">
    <property type="nucleotide sequence ID" value="XM_009052520.1"/>
</dbReference>
<dbReference type="PROSITE" id="PS50262">
    <property type="entry name" value="G_PROTEIN_RECEP_F1_2"/>
    <property type="match status" value="1"/>
</dbReference>
<dbReference type="PANTHER" id="PTHR24243:SF208">
    <property type="entry name" value="PYROKININ-1 RECEPTOR"/>
    <property type="match status" value="1"/>
</dbReference>
<dbReference type="GeneID" id="20250935"/>
<dbReference type="GO" id="GO:0005886">
    <property type="term" value="C:plasma membrane"/>
    <property type="evidence" value="ECO:0007669"/>
    <property type="project" value="TreeGrafter"/>
</dbReference>
<feature type="transmembrane region" description="Helical" evidence="10">
    <location>
        <begin position="198"/>
        <end position="222"/>
    </location>
</feature>
<dbReference type="Proteomes" id="UP000030746">
    <property type="component" value="Unassembled WGS sequence"/>
</dbReference>
<feature type="compositionally biased region" description="Low complexity" evidence="9">
    <location>
        <begin position="427"/>
        <end position="436"/>
    </location>
</feature>
<feature type="region of interest" description="Disordered" evidence="9">
    <location>
        <begin position="281"/>
        <end position="312"/>
    </location>
</feature>
<dbReference type="SUPFAM" id="SSF81321">
    <property type="entry name" value="Family A G protein-coupled receptor-like"/>
    <property type="match status" value="1"/>
</dbReference>
<organism evidence="12 13">
    <name type="scientific">Lottia gigantea</name>
    <name type="common">Giant owl limpet</name>
    <dbReference type="NCBI Taxonomy" id="225164"/>
    <lineage>
        <taxon>Eukaryota</taxon>
        <taxon>Metazoa</taxon>
        <taxon>Spiralia</taxon>
        <taxon>Lophotrochozoa</taxon>
        <taxon>Mollusca</taxon>
        <taxon>Gastropoda</taxon>
        <taxon>Patellogastropoda</taxon>
        <taxon>Lottioidea</taxon>
        <taxon>Lottiidae</taxon>
        <taxon>Lottia</taxon>
    </lineage>
</organism>
<feature type="transmembrane region" description="Helical" evidence="10">
    <location>
        <begin position="341"/>
        <end position="361"/>
    </location>
</feature>
<comment type="subcellular location">
    <subcellularLocation>
        <location evidence="1">Membrane</location>
        <topology evidence="1">Multi-pass membrane protein</topology>
    </subcellularLocation>
</comment>
<evidence type="ECO:0000256" key="7">
    <source>
        <dbReference type="ARBA" id="ARBA00023224"/>
    </source>
</evidence>
<evidence type="ECO:0000256" key="9">
    <source>
        <dbReference type="SAM" id="MobiDB-lite"/>
    </source>
</evidence>
<feature type="transmembrane region" description="Helical" evidence="10">
    <location>
        <begin position="32"/>
        <end position="54"/>
    </location>
</feature>
<keyword evidence="7 8" id="KW-0807">Transducer</keyword>
<dbReference type="AlphaFoldDB" id="V4C9U9"/>
<keyword evidence="5 10" id="KW-0472">Membrane</keyword>